<dbReference type="RefSeq" id="WP_349296721.1">
    <property type="nucleotide sequence ID" value="NZ_JBEDNQ010000001.1"/>
</dbReference>
<dbReference type="PANTHER" id="PTHR43639:SF1">
    <property type="entry name" value="SHORT-CHAIN DEHYDROGENASE_REDUCTASE FAMILY PROTEIN"/>
    <property type="match status" value="1"/>
</dbReference>
<evidence type="ECO:0000259" key="3">
    <source>
        <dbReference type="SMART" id="SM00822"/>
    </source>
</evidence>
<dbReference type="InterPro" id="IPR002347">
    <property type="entry name" value="SDR_fam"/>
</dbReference>
<sequence>MDTTHHPGTRPEIAVVTGAGRGIGRSTALALARRGARVVVTYHQGADGAAETVRTIEAAGGEAVAVRLDVGDLAAIEAFAGELTGILARWDAPAVDVLVNNAGIGLFGLLQDVTAADFDASVSTNFRGTFFLIQALLPTFVAGSRIVVVSTSATRHMSPGMSVYSASKAALEAMTRGLAGELGGRGIRINTVAPGPSATDFNGGAMRDDPALRGHLADHTALGRVGDPDEIGDAIAALTSDGMRWVTAERLEVSGGALL</sequence>
<accession>A0ABV1K5C5</accession>
<dbReference type="InterPro" id="IPR057326">
    <property type="entry name" value="KR_dom"/>
</dbReference>
<organism evidence="4 5">
    <name type="scientific">Pseudonocardia nematodicida</name>
    <dbReference type="NCBI Taxonomy" id="1206997"/>
    <lineage>
        <taxon>Bacteria</taxon>
        <taxon>Bacillati</taxon>
        <taxon>Actinomycetota</taxon>
        <taxon>Actinomycetes</taxon>
        <taxon>Pseudonocardiales</taxon>
        <taxon>Pseudonocardiaceae</taxon>
        <taxon>Pseudonocardia</taxon>
    </lineage>
</organism>
<comment type="similarity">
    <text evidence="1">Belongs to the short-chain dehydrogenases/reductases (SDR) family.</text>
</comment>
<name>A0ABV1K5C5_9PSEU</name>
<reference evidence="4 5" key="1">
    <citation type="submission" date="2024-03" db="EMBL/GenBank/DDBJ databases">
        <title>Draft genome sequence of Pseudonocardia nematodicida JCM 31783.</title>
        <authorList>
            <person name="Butdee W."/>
            <person name="Duangmal K."/>
        </authorList>
    </citation>
    <scope>NUCLEOTIDE SEQUENCE [LARGE SCALE GENOMIC DNA]</scope>
    <source>
        <strain evidence="4 5">JCM 31783</strain>
    </source>
</reference>
<dbReference type="SUPFAM" id="SSF51735">
    <property type="entry name" value="NAD(P)-binding Rossmann-fold domains"/>
    <property type="match status" value="1"/>
</dbReference>
<comment type="caution">
    <text evidence="4">The sequence shown here is derived from an EMBL/GenBank/DDBJ whole genome shotgun (WGS) entry which is preliminary data.</text>
</comment>
<dbReference type="Proteomes" id="UP001494902">
    <property type="component" value="Unassembled WGS sequence"/>
</dbReference>
<dbReference type="EMBL" id="JBEDNQ010000001">
    <property type="protein sequence ID" value="MEQ3549653.1"/>
    <property type="molecule type" value="Genomic_DNA"/>
</dbReference>
<dbReference type="Pfam" id="PF13561">
    <property type="entry name" value="adh_short_C2"/>
    <property type="match status" value="1"/>
</dbReference>
<dbReference type="PRINTS" id="PR00081">
    <property type="entry name" value="GDHRDH"/>
</dbReference>
<evidence type="ECO:0000313" key="4">
    <source>
        <dbReference type="EMBL" id="MEQ3549653.1"/>
    </source>
</evidence>
<keyword evidence="2" id="KW-0560">Oxidoreductase</keyword>
<feature type="domain" description="Ketoreductase" evidence="3">
    <location>
        <begin position="12"/>
        <end position="195"/>
    </location>
</feature>
<protein>
    <submittedName>
        <fullName evidence="4">SDR family oxidoreductase</fullName>
    </submittedName>
</protein>
<dbReference type="InterPro" id="IPR036291">
    <property type="entry name" value="NAD(P)-bd_dom_sf"/>
</dbReference>
<dbReference type="PRINTS" id="PR00080">
    <property type="entry name" value="SDRFAMILY"/>
</dbReference>
<gene>
    <name evidence="4" type="ORF">WIS52_04130</name>
</gene>
<dbReference type="SMART" id="SM00822">
    <property type="entry name" value="PKS_KR"/>
    <property type="match status" value="1"/>
</dbReference>
<evidence type="ECO:0000256" key="1">
    <source>
        <dbReference type="ARBA" id="ARBA00006484"/>
    </source>
</evidence>
<dbReference type="PANTHER" id="PTHR43639">
    <property type="entry name" value="OXIDOREDUCTASE, SHORT-CHAIN DEHYDROGENASE/REDUCTASE FAMILY (AFU_ORTHOLOGUE AFUA_5G02870)"/>
    <property type="match status" value="1"/>
</dbReference>
<keyword evidence="5" id="KW-1185">Reference proteome</keyword>
<dbReference type="Gene3D" id="3.40.50.720">
    <property type="entry name" value="NAD(P)-binding Rossmann-like Domain"/>
    <property type="match status" value="1"/>
</dbReference>
<proteinExistence type="inferred from homology"/>
<evidence type="ECO:0000313" key="5">
    <source>
        <dbReference type="Proteomes" id="UP001494902"/>
    </source>
</evidence>
<evidence type="ECO:0000256" key="2">
    <source>
        <dbReference type="ARBA" id="ARBA00023002"/>
    </source>
</evidence>